<feature type="compositionally biased region" description="Basic and acidic residues" evidence="1">
    <location>
        <begin position="51"/>
        <end position="62"/>
    </location>
</feature>
<name>A0A7J6UX31_THATH</name>
<dbReference type="OrthoDB" id="1869436at2759"/>
<protein>
    <submittedName>
        <fullName evidence="2">Uncharacterized protein</fullName>
    </submittedName>
</protein>
<accession>A0A7J6UX31</accession>
<comment type="caution">
    <text evidence="2">The sequence shown here is derived from an EMBL/GenBank/DDBJ whole genome shotgun (WGS) entry which is preliminary data.</text>
</comment>
<proteinExistence type="predicted"/>
<evidence type="ECO:0000313" key="2">
    <source>
        <dbReference type="EMBL" id="KAF5177041.1"/>
    </source>
</evidence>
<dbReference type="EMBL" id="JABWDY010041903">
    <property type="protein sequence ID" value="KAF5177041.1"/>
    <property type="molecule type" value="Genomic_DNA"/>
</dbReference>
<feature type="compositionally biased region" description="Acidic residues" evidence="1">
    <location>
        <begin position="88"/>
        <end position="102"/>
    </location>
</feature>
<organism evidence="2 3">
    <name type="scientific">Thalictrum thalictroides</name>
    <name type="common">Rue-anemone</name>
    <name type="synonym">Anemone thalictroides</name>
    <dbReference type="NCBI Taxonomy" id="46969"/>
    <lineage>
        <taxon>Eukaryota</taxon>
        <taxon>Viridiplantae</taxon>
        <taxon>Streptophyta</taxon>
        <taxon>Embryophyta</taxon>
        <taxon>Tracheophyta</taxon>
        <taxon>Spermatophyta</taxon>
        <taxon>Magnoliopsida</taxon>
        <taxon>Ranunculales</taxon>
        <taxon>Ranunculaceae</taxon>
        <taxon>Thalictroideae</taxon>
        <taxon>Thalictrum</taxon>
    </lineage>
</organism>
<evidence type="ECO:0000256" key="1">
    <source>
        <dbReference type="SAM" id="MobiDB-lite"/>
    </source>
</evidence>
<feature type="region of interest" description="Disordered" evidence="1">
    <location>
        <begin position="38"/>
        <end position="132"/>
    </location>
</feature>
<gene>
    <name evidence="2" type="ORF">FRX31_033372</name>
</gene>
<evidence type="ECO:0000313" key="3">
    <source>
        <dbReference type="Proteomes" id="UP000554482"/>
    </source>
</evidence>
<feature type="non-terminal residue" evidence="2">
    <location>
        <position position="1"/>
    </location>
</feature>
<dbReference type="AlphaFoldDB" id="A0A7J6UX31"/>
<dbReference type="Proteomes" id="UP000554482">
    <property type="component" value="Unassembled WGS sequence"/>
</dbReference>
<sequence>KCLLFIDLKENVVAEGYIYSSCSKDTVHGIPLGPDNAKVSIGKVSSSPISKIDEGNEKHNPQDPEVIEEREENISPPRQKIIISLGFESEEEECYDTSEEEDSRPASSPKPSGSLYVVEDDDDKEVQKKPAKRRCNKKTNYCCKRKAK</sequence>
<reference evidence="2 3" key="1">
    <citation type="submission" date="2020-06" db="EMBL/GenBank/DDBJ databases">
        <title>Transcriptomic and genomic resources for Thalictrum thalictroides and T. hernandezii: Facilitating candidate gene discovery in an emerging model plant lineage.</title>
        <authorList>
            <person name="Arias T."/>
            <person name="Riano-Pachon D.M."/>
            <person name="Di Stilio V.S."/>
        </authorList>
    </citation>
    <scope>NUCLEOTIDE SEQUENCE [LARGE SCALE GENOMIC DNA]</scope>
    <source>
        <strain evidence="3">cv. WT478/WT964</strain>
        <tissue evidence="2">Leaves</tissue>
    </source>
</reference>
<keyword evidence="3" id="KW-1185">Reference proteome</keyword>